<dbReference type="InterPro" id="IPR043128">
    <property type="entry name" value="Rev_trsase/Diguanyl_cyclase"/>
</dbReference>
<dbReference type="Proteomes" id="UP000838756">
    <property type="component" value="Unassembled WGS sequence"/>
</dbReference>
<reference evidence="2" key="1">
    <citation type="submission" date="2022-03" db="EMBL/GenBank/DDBJ databases">
        <authorList>
            <person name="Lindestad O."/>
        </authorList>
    </citation>
    <scope>NUCLEOTIDE SEQUENCE</scope>
</reference>
<dbReference type="Gene3D" id="3.30.70.270">
    <property type="match status" value="2"/>
</dbReference>
<dbReference type="CDD" id="cd01647">
    <property type="entry name" value="RT_LTR"/>
    <property type="match status" value="1"/>
</dbReference>
<dbReference type="OrthoDB" id="5985335at2759"/>
<dbReference type="Gene3D" id="3.10.10.10">
    <property type="entry name" value="HIV Type 1 Reverse Transcriptase, subunit A, domain 1"/>
    <property type="match status" value="1"/>
</dbReference>
<accession>A0A8S4QP43</accession>
<dbReference type="AlphaFoldDB" id="A0A8S4QP43"/>
<organism evidence="2 3">
    <name type="scientific">Pararge aegeria aegeria</name>
    <dbReference type="NCBI Taxonomy" id="348720"/>
    <lineage>
        <taxon>Eukaryota</taxon>
        <taxon>Metazoa</taxon>
        <taxon>Ecdysozoa</taxon>
        <taxon>Arthropoda</taxon>
        <taxon>Hexapoda</taxon>
        <taxon>Insecta</taxon>
        <taxon>Pterygota</taxon>
        <taxon>Neoptera</taxon>
        <taxon>Endopterygota</taxon>
        <taxon>Lepidoptera</taxon>
        <taxon>Glossata</taxon>
        <taxon>Ditrysia</taxon>
        <taxon>Papilionoidea</taxon>
        <taxon>Nymphalidae</taxon>
        <taxon>Satyrinae</taxon>
        <taxon>Satyrini</taxon>
        <taxon>Parargina</taxon>
        <taxon>Pararge</taxon>
    </lineage>
</organism>
<feature type="domain" description="Reverse transcriptase" evidence="1">
    <location>
        <begin position="1"/>
        <end position="221"/>
    </location>
</feature>
<evidence type="ECO:0000313" key="3">
    <source>
        <dbReference type="Proteomes" id="UP000838756"/>
    </source>
</evidence>
<dbReference type="GO" id="GO:0071897">
    <property type="term" value="P:DNA biosynthetic process"/>
    <property type="evidence" value="ECO:0007669"/>
    <property type="project" value="UniProtKB-ARBA"/>
</dbReference>
<dbReference type="PROSITE" id="PS50878">
    <property type="entry name" value="RT_POL"/>
    <property type="match status" value="1"/>
</dbReference>
<evidence type="ECO:0000259" key="1">
    <source>
        <dbReference type="PROSITE" id="PS50878"/>
    </source>
</evidence>
<dbReference type="InterPro" id="IPR043502">
    <property type="entry name" value="DNA/RNA_pol_sf"/>
</dbReference>
<dbReference type="Pfam" id="PF00078">
    <property type="entry name" value="RVT_1"/>
    <property type="match status" value="1"/>
</dbReference>
<proteinExistence type="predicted"/>
<protein>
    <submittedName>
        <fullName evidence="2">Jg7759 protein</fullName>
    </submittedName>
</protein>
<feature type="non-terminal residue" evidence="2">
    <location>
        <position position="1"/>
    </location>
</feature>
<gene>
    <name evidence="2" type="primary">jg7759</name>
    <name evidence="2" type="ORF">PAEG_LOCUS4511</name>
</gene>
<dbReference type="InterPro" id="IPR050951">
    <property type="entry name" value="Retrovirus_Pol_polyprotein"/>
</dbReference>
<dbReference type="InterPro" id="IPR000477">
    <property type="entry name" value="RT_dom"/>
</dbReference>
<dbReference type="SUPFAM" id="SSF56672">
    <property type="entry name" value="DNA/RNA polymerases"/>
    <property type="match status" value="1"/>
</dbReference>
<dbReference type="InterPro" id="IPR041577">
    <property type="entry name" value="RT_RNaseH_2"/>
</dbReference>
<dbReference type="EMBL" id="CAKXAJ010015600">
    <property type="protein sequence ID" value="CAH2216465.1"/>
    <property type="molecule type" value="Genomic_DNA"/>
</dbReference>
<feature type="non-terminal residue" evidence="2">
    <location>
        <position position="368"/>
    </location>
</feature>
<dbReference type="FunFam" id="3.30.70.270:FF:000026">
    <property type="entry name" value="Transposon Ty3-G Gag-Pol polyprotein"/>
    <property type="match status" value="1"/>
</dbReference>
<evidence type="ECO:0000313" key="2">
    <source>
        <dbReference type="EMBL" id="CAH2216465.1"/>
    </source>
</evidence>
<name>A0A8S4QP43_9NEOP</name>
<comment type="caution">
    <text evidence="2">The sequence shown here is derived from an EMBL/GenBank/DDBJ whole genome shotgun (WGS) entry which is preliminary data.</text>
</comment>
<dbReference type="PANTHER" id="PTHR37984">
    <property type="entry name" value="PROTEIN CBG26694"/>
    <property type="match status" value="1"/>
</dbReference>
<sequence>KRGTCNRKLQLQLTDSTGVYVRGRAVPLALRERVERELARLESDGTIYRVDHSDFGTPIVPVVKSNGDIRICGDYKITINPKLKRDYYPLPRIDELFTNLSNGEEYSKIDLRHAYEQVLLEESSQKYTAITTHIGTFIYRRTPYGLSCVPEKFQKLMEETLRGVPGTVVFLDDICVTGQNRQAHLNNLRAVLERLRQAGLTVKLNKCKFLQKNVNYLGFVIDKEGLHPDSEKLKAIHEIPTPKDVTQLKSFLGLINYYGRFIPNLSTILYPLHALLKRKNQWNWDLHCDTAFKSAKKALLGKRVLAHYEEGRPLVLSVDSSAYGIGAVLAHRYEDGQERPVSCASRTLNEAEKKYSQLDKEALAIYFG</sequence>
<dbReference type="Pfam" id="PF17919">
    <property type="entry name" value="RT_RNaseH_2"/>
    <property type="match status" value="1"/>
</dbReference>
<dbReference type="PANTHER" id="PTHR37984:SF13">
    <property type="entry name" value="RIBONUCLEASE H"/>
    <property type="match status" value="1"/>
</dbReference>
<keyword evidence="3" id="KW-1185">Reference proteome</keyword>